<sequence length="404" mass="45767">MRNQFFNISTITPNFLNSCRFETDQLADQVIDKIVEQRDLNHLNEIFLTLVKNDSFNDSTFSSFPASINKLLQNYFQVSSELPQWYNAEKVQVGEQVFSEFGPEIFMLLNVSSLPMCYTCAKGAQVLYDTGRLLSHKNDIDPLARRLMETGQMIFNVLSSGGLSPGGRGIITVQKVRLIHAAIRYYLKHGAERNGFTWDVEELGEPINQEDLAGTLMSFGPVILNGLKKLGIELSDDQVEGYMHCWRVVGHLMGIKEALLPESYDESFQLANKILAHQSTSSQAGIALTDSCIKFIQSVVKEDYLDDLPAYLMNYFLEDFSKASGHDLASYINVKSSHKLKDLLVLKFMRFFSHEAGALEHHSLVQKISKTFNKKLLRGIISHYNDDKSVRFSIPPSLTKDWNL</sequence>
<dbReference type="Pfam" id="PF09995">
    <property type="entry name" value="MPAB_Lcp_cat"/>
    <property type="match status" value="1"/>
</dbReference>
<organism evidence="2 3">
    <name type="scientific">Marivirga lumbricoides</name>
    <dbReference type="NCBI Taxonomy" id="1046115"/>
    <lineage>
        <taxon>Bacteria</taxon>
        <taxon>Pseudomonadati</taxon>
        <taxon>Bacteroidota</taxon>
        <taxon>Cytophagia</taxon>
        <taxon>Cytophagales</taxon>
        <taxon>Marivirgaceae</taxon>
        <taxon>Marivirga</taxon>
    </lineage>
</organism>
<gene>
    <name evidence="2" type="ORF">C9994_09725</name>
</gene>
<dbReference type="PANTHER" id="PTHR37539:SF1">
    <property type="entry name" value="ER-BOUND OXYGENASE MPAB_MPAB'_RUBBER OXYGENASE CATALYTIC DOMAIN-CONTAINING PROTEIN"/>
    <property type="match status" value="1"/>
</dbReference>
<accession>A0A2T4DQ22</accession>
<evidence type="ECO:0000313" key="3">
    <source>
        <dbReference type="Proteomes" id="UP000240608"/>
    </source>
</evidence>
<dbReference type="GO" id="GO:0016491">
    <property type="term" value="F:oxidoreductase activity"/>
    <property type="evidence" value="ECO:0007669"/>
    <property type="project" value="InterPro"/>
</dbReference>
<dbReference type="Proteomes" id="UP000240608">
    <property type="component" value="Unassembled WGS sequence"/>
</dbReference>
<comment type="caution">
    <text evidence="2">The sequence shown here is derived from an EMBL/GenBank/DDBJ whole genome shotgun (WGS) entry which is preliminary data.</text>
</comment>
<reference evidence="2 3" key="1">
    <citation type="submission" date="2018-03" db="EMBL/GenBank/DDBJ databases">
        <title>Cross-interface Injection: A General Nanoliter Liquid Handling Method Applied to Single Cells Genome Amplification Automated Nanoliter Liquid Handling Applied to Single Cell Multiple Displacement Amplification.</title>
        <authorList>
            <person name="Yun J."/>
            <person name="Xu P."/>
            <person name="Xu J."/>
            <person name="Dai X."/>
            <person name="Wang Y."/>
            <person name="Zheng X."/>
            <person name="Cao C."/>
            <person name="Yi Q."/>
            <person name="Zhu Y."/>
            <person name="Wang L."/>
            <person name="Dong Z."/>
            <person name="Huang Y."/>
            <person name="Huang L."/>
            <person name="Du W."/>
        </authorList>
    </citation>
    <scope>NUCLEOTIDE SEQUENCE [LARGE SCALE GENOMIC DNA]</scope>
    <source>
        <strain evidence="2 3">Z-D1-2</strain>
    </source>
</reference>
<evidence type="ECO:0000259" key="1">
    <source>
        <dbReference type="Pfam" id="PF09995"/>
    </source>
</evidence>
<dbReference type="EMBL" id="PYVU01000078">
    <property type="protein sequence ID" value="PTB95910.1"/>
    <property type="molecule type" value="Genomic_DNA"/>
</dbReference>
<feature type="domain" description="ER-bound oxygenase mpaB/mpaB'/Rubber oxygenase catalytic" evidence="1">
    <location>
        <begin position="141"/>
        <end position="288"/>
    </location>
</feature>
<dbReference type="InterPro" id="IPR037473">
    <property type="entry name" value="Lcp-like"/>
</dbReference>
<dbReference type="InterPro" id="IPR018713">
    <property type="entry name" value="MPAB/Lcp_cat_dom"/>
</dbReference>
<name>A0A2T4DQ22_9BACT</name>
<evidence type="ECO:0000313" key="2">
    <source>
        <dbReference type="EMBL" id="PTB95910.1"/>
    </source>
</evidence>
<proteinExistence type="predicted"/>
<dbReference type="AlphaFoldDB" id="A0A2T4DQ22"/>
<dbReference type="PANTHER" id="PTHR37539">
    <property type="entry name" value="SECRETED PROTEIN-RELATED"/>
    <property type="match status" value="1"/>
</dbReference>
<protein>
    <recommendedName>
        <fullName evidence="1">ER-bound oxygenase mpaB/mpaB'/Rubber oxygenase catalytic domain-containing protein</fullName>
    </recommendedName>
</protein>